<dbReference type="GO" id="GO:0050661">
    <property type="term" value="F:NADP binding"/>
    <property type="evidence" value="ECO:0007669"/>
    <property type="project" value="InterPro"/>
</dbReference>
<keyword evidence="21" id="KW-1185">Reference proteome</keyword>
<evidence type="ECO:0000313" key="21">
    <source>
        <dbReference type="Proteomes" id="UP000288812"/>
    </source>
</evidence>
<dbReference type="Pfam" id="PF01872">
    <property type="entry name" value="RibD_C"/>
    <property type="match status" value="1"/>
</dbReference>
<dbReference type="InterPro" id="IPR016192">
    <property type="entry name" value="APOBEC/CMP_deaminase_Zn-bd"/>
</dbReference>
<evidence type="ECO:0000256" key="1">
    <source>
        <dbReference type="ARBA" id="ARBA00002151"/>
    </source>
</evidence>
<evidence type="ECO:0000256" key="18">
    <source>
        <dbReference type="PIRSR" id="PIRSR006769-3"/>
    </source>
</evidence>
<evidence type="ECO:0000313" key="20">
    <source>
        <dbReference type="EMBL" id="RVU54347.1"/>
    </source>
</evidence>
<keyword evidence="12" id="KW-0511">Multifunctional enzyme</keyword>
<comment type="pathway">
    <text evidence="2 15">Cofactor biosynthesis; riboflavin biosynthesis; 5-amino-6-(D-ribitylamino)uracil from GTP: step 2/4.</text>
</comment>
<dbReference type="FunFam" id="3.40.140.10:FF:000025">
    <property type="entry name" value="Riboflavin biosynthesis protein RibD"/>
    <property type="match status" value="1"/>
</dbReference>
<dbReference type="OrthoDB" id="9800865at2"/>
<dbReference type="Gene3D" id="3.40.140.10">
    <property type="entry name" value="Cytidine Deaminase, domain 2"/>
    <property type="match status" value="1"/>
</dbReference>
<dbReference type="SUPFAM" id="SSF53597">
    <property type="entry name" value="Dihydrofolate reductase-like"/>
    <property type="match status" value="1"/>
</dbReference>
<evidence type="ECO:0000259" key="19">
    <source>
        <dbReference type="PROSITE" id="PS51747"/>
    </source>
</evidence>
<feature type="binding site" evidence="17">
    <location>
        <position position="222"/>
    </location>
    <ligand>
        <name>NADP(+)</name>
        <dbReference type="ChEBI" id="CHEBI:58349"/>
    </ligand>
</feature>
<feature type="binding site" evidence="17">
    <location>
        <begin position="296"/>
        <end position="302"/>
    </location>
    <ligand>
        <name>NADP(+)</name>
        <dbReference type="ChEBI" id="CHEBI:58349"/>
    </ligand>
</feature>
<dbReference type="PROSITE" id="PS00903">
    <property type="entry name" value="CYT_DCMP_DEAMINASES_1"/>
    <property type="match status" value="1"/>
</dbReference>
<dbReference type="UniPathway" id="UPA00275">
    <property type="reaction ID" value="UER00401"/>
</dbReference>
<dbReference type="Gene3D" id="3.40.430.10">
    <property type="entry name" value="Dihydrofolate Reductase, subunit A"/>
    <property type="match status" value="1"/>
</dbReference>
<evidence type="ECO:0000256" key="4">
    <source>
        <dbReference type="ARBA" id="ARBA00005259"/>
    </source>
</evidence>
<feature type="active site" description="Proton donor" evidence="16">
    <location>
        <position position="53"/>
    </location>
</feature>
<comment type="function">
    <text evidence="1 15">Converts 2,5-diamino-6-(ribosylamino)-4(3h)-pyrimidinone 5'-phosphate into 5-amino-6-(ribosylamino)-2,4(1h,3h)-pyrimidinedione 5'-phosphate.</text>
</comment>
<evidence type="ECO:0000256" key="17">
    <source>
        <dbReference type="PIRSR" id="PIRSR006769-2"/>
    </source>
</evidence>
<dbReference type="InterPro" id="IPR002125">
    <property type="entry name" value="CMP_dCMP_dom"/>
</dbReference>
<proteinExistence type="inferred from homology"/>
<evidence type="ECO:0000256" key="9">
    <source>
        <dbReference type="ARBA" id="ARBA00022833"/>
    </source>
</evidence>
<dbReference type="PANTHER" id="PTHR38011">
    <property type="entry name" value="DIHYDROFOLATE REDUCTASE FAMILY PROTEIN (AFU_ORTHOLOGUE AFUA_8G06820)"/>
    <property type="match status" value="1"/>
</dbReference>
<evidence type="ECO:0000256" key="7">
    <source>
        <dbReference type="ARBA" id="ARBA00022723"/>
    </source>
</evidence>
<feature type="binding site" evidence="18">
    <location>
        <position position="85"/>
    </location>
    <ligand>
        <name>Zn(2+)</name>
        <dbReference type="ChEBI" id="CHEBI:29105"/>
        <note>catalytic</note>
    </ligand>
</feature>
<evidence type="ECO:0000256" key="3">
    <source>
        <dbReference type="ARBA" id="ARBA00004910"/>
    </source>
</evidence>
<comment type="catalytic activity">
    <reaction evidence="14 15">
        <text>2,5-diamino-6-hydroxy-4-(5-phosphoribosylamino)-pyrimidine + H2O + H(+) = 5-amino-6-(5-phospho-D-ribosylamino)uracil + NH4(+)</text>
        <dbReference type="Rhea" id="RHEA:21868"/>
        <dbReference type="ChEBI" id="CHEBI:15377"/>
        <dbReference type="ChEBI" id="CHEBI:15378"/>
        <dbReference type="ChEBI" id="CHEBI:28938"/>
        <dbReference type="ChEBI" id="CHEBI:58453"/>
        <dbReference type="ChEBI" id="CHEBI:58614"/>
        <dbReference type="EC" id="3.5.4.26"/>
    </reaction>
</comment>
<feature type="domain" description="CMP/dCMP-type deaminase" evidence="19">
    <location>
        <begin position="2"/>
        <end position="115"/>
    </location>
</feature>
<evidence type="ECO:0000256" key="6">
    <source>
        <dbReference type="ARBA" id="ARBA00022619"/>
    </source>
</evidence>
<dbReference type="GO" id="GO:0009231">
    <property type="term" value="P:riboflavin biosynthetic process"/>
    <property type="evidence" value="ECO:0007669"/>
    <property type="project" value="UniProtKB-UniPathway"/>
</dbReference>
<evidence type="ECO:0000256" key="13">
    <source>
        <dbReference type="ARBA" id="ARBA00049861"/>
    </source>
</evidence>
<feature type="binding site" evidence="17">
    <location>
        <position position="155"/>
    </location>
    <ligand>
        <name>NADP(+)</name>
        <dbReference type="ChEBI" id="CHEBI:58349"/>
    </ligand>
</feature>
<dbReference type="GO" id="GO:0008835">
    <property type="term" value="F:diaminohydroxyphosphoribosylaminopyrimidine deaminase activity"/>
    <property type="evidence" value="ECO:0007669"/>
    <property type="project" value="UniProtKB-EC"/>
</dbReference>
<feature type="binding site" evidence="17">
    <location>
        <position position="201"/>
    </location>
    <ligand>
        <name>NADP(+)</name>
        <dbReference type="ChEBI" id="CHEBI:58349"/>
    </ligand>
</feature>
<dbReference type="InterPro" id="IPR024072">
    <property type="entry name" value="DHFR-like_dom_sf"/>
</dbReference>
<dbReference type="InterPro" id="IPR050765">
    <property type="entry name" value="Riboflavin_Biosynth_HTPR"/>
</dbReference>
<keyword evidence="7 15" id="KW-0479">Metal-binding</keyword>
<feature type="binding site" evidence="17">
    <location>
        <position position="294"/>
    </location>
    <ligand>
        <name>substrate</name>
    </ligand>
</feature>
<protein>
    <recommendedName>
        <fullName evidence="15">Riboflavin biosynthesis protein RibD</fullName>
    </recommendedName>
    <domain>
        <recommendedName>
            <fullName evidence="15">Diaminohydroxyphosphoribosylaminopyrimidine deaminase</fullName>
            <shortName evidence="15">DRAP deaminase</shortName>
            <ecNumber evidence="15">3.5.4.26</ecNumber>
        </recommendedName>
        <alternativeName>
            <fullName evidence="15">Riboflavin-specific deaminase</fullName>
        </alternativeName>
    </domain>
    <domain>
        <recommendedName>
            <fullName evidence="15">5-amino-6-(5-phosphoribosylamino)uracil reductase</fullName>
            <ecNumber evidence="15">1.1.1.193</ecNumber>
        </recommendedName>
        <alternativeName>
            <fullName evidence="15">HTP reductase</fullName>
        </alternativeName>
    </domain>
</protein>
<dbReference type="Proteomes" id="UP000288812">
    <property type="component" value="Unassembled WGS sequence"/>
</dbReference>
<dbReference type="PIRSF" id="PIRSF006769">
    <property type="entry name" value="RibD"/>
    <property type="match status" value="1"/>
</dbReference>
<evidence type="ECO:0000256" key="10">
    <source>
        <dbReference type="ARBA" id="ARBA00022857"/>
    </source>
</evidence>
<organism evidence="20 21">
    <name type="scientific">Anaerosphaera multitolerans</name>
    <dbReference type="NCBI Taxonomy" id="2487351"/>
    <lineage>
        <taxon>Bacteria</taxon>
        <taxon>Bacillati</taxon>
        <taxon>Bacillota</taxon>
        <taxon>Tissierellia</taxon>
        <taxon>Tissierellales</taxon>
        <taxon>Peptoniphilaceae</taxon>
        <taxon>Anaerosphaera</taxon>
    </lineage>
</organism>
<feature type="binding site" evidence="17">
    <location>
        <position position="169"/>
    </location>
    <ligand>
        <name>NADP(+)</name>
        <dbReference type="ChEBI" id="CHEBI:58349"/>
    </ligand>
</feature>
<dbReference type="InterPro" id="IPR011549">
    <property type="entry name" value="RibD_C"/>
</dbReference>
<comment type="caution">
    <text evidence="20">The sequence shown here is derived from an EMBL/GenBank/DDBJ whole genome shotgun (WGS) entry which is preliminary data.</text>
</comment>
<dbReference type="InterPro" id="IPR004794">
    <property type="entry name" value="Eubact_RibD"/>
</dbReference>
<feature type="binding site" evidence="17">
    <location>
        <position position="208"/>
    </location>
    <ligand>
        <name>substrate</name>
    </ligand>
</feature>
<evidence type="ECO:0000256" key="11">
    <source>
        <dbReference type="ARBA" id="ARBA00023002"/>
    </source>
</evidence>
<sequence>MEKDKLWMEKAVNLALKGRGYTGSNPIVGAVIVKEGECIGRGYHKNFGGDHAEIEALKDCRESPEGATMYVTLEPCCHFGKTPPCTLAIEKAKIKRVVVGCLDPNSLVRGKGVEYLKSRGIEVTLDVLKEKCSELNKEFLFSMSKKRPYILLKSATSLDGKIATSKGESKWITSEESRMDSHRYRAVYNGILVGIGTVLGDNPSLTNRSGVGENPNRIVLDSNLKVPLNANILNIKDNAKTIIFTSSLDIEKKKLLEAGGAEIVKVNRDEYGGLSIVEILKELYKRGIYKLLVEGGSKVHGSFLKSGFVDEVVYYIAPKLIGGKAARSSIEGIGIESLKDAMELEFSSVEKVGPDIKLVGRRKCLRD</sequence>
<evidence type="ECO:0000256" key="12">
    <source>
        <dbReference type="ARBA" id="ARBA00023268"/>
    </source>
</evidence>
<accession>A0A437S5V2</accession>
<dbReference type="SUPFAM" id="SSF53927">
    <property type="entry name" value="Cytidine deaminase-like"/>
    <property type="match status" value="1"/>
</dbReference>
<feature type="binding site" evidence="17">
    <location>
        <position position="185"/>
    </location>
    <ligand>
        <name>substrate</name>
    </ligand>
</feature>
<dbReference type="NCBIfam" id="TIGR00227">
    <property type="entry name" value="ribD_Cterm"/>
    <property type="match status" value="1"/>
</dbReference>
<dbReference type="NCBIfam" id="TIGR00326">
    <property type="entry name" value="eubact_ribD"/>
    <property type="match status" value="1"/>
</dbReference>
<dbReference type="GO" id="GO:0008703">
    <property type="term" value="F:5-amino-6-(5-phosphoribosylamino)uracil reductase activity"/>
    <property type="evidence" value="ECO:0007669"/>
    <property type="project" value="UniProtKB-EC"/>
</dbReference>
<comment type="pathway">
    <text evidence="3 15">Cofactor biosynthesis; riboflavin biosynthesis; 5-amino-6-(D-ribitylamino)uracil from GTP: step 3/4.</text>
</comment>
<keyword evidence="11 15" id="KW-0560">Oxidoreductase</keyword>
<dbReference type="InterPro" id="IPR002734">
    <property type="entry name" value="RibDG_C"/>
</dbReference>
<evidence type="ECO:0000256" key="15">
    <source>
        <dbReference type="PIRNR" id="PIRNR006769"/>
    </source>
</evidence>
<feature type="binding site" evidence="18">
    <location>
        <position position="51"/>
    </location>
    <ligand>
        <name>Zn(2+)</name>
        <dbReference type="ChEBI" id="CHEBI:29105"/>
        <note>catalytic</note>
    </ligand>
</feature>
<keyword evidence="8 15" id="KW-0378">Hydrolase</keyword>
<dbReference type="CDD" id="cd01284">
    <property type="entry name" value="Riboflavin_deaminase-reductase"/>
    <property type="match status" value="1"/>
</dbReference>
<feature type="binding site" evidence="17">
    <location>
        <position position="197"/>
    </location>
    <ligand>
        <name>NADP(+)</name>
        <dbReference type="ChEBI" id="CHEBI:58349"/>
    </ligand>
</feature>
<comment type="cofactor">
    <cofactor evidence="15 18">
        <name>Zn(2+)</name>
        <dbReference type="ChEBI" id="CHEBI:29105"/>
    </cofactor>
    <text evidence="15 18">Binds 1 zinc ion.</text>
</comment>
<dbReference type="PANTHER" id="PTHR38011:SF7">
    <property type="entry name" value="2,5-DIAMINO-6-RIBOSYLAMINO-4(3H)-PYRIMIDINONE 5'-PHOSPHATE REDUCTASE"/>
    <property type="match status" value="1"/>
</dbReference>
<dbReference type="GO" id="GO:0008270">
    <property type="term" value="F:zinc ion binding"/>
    <property type="evidence" value="ECO:0007669"/>
    <property type="project" value="InterPro"/>
</dbReference>
<keyword evidence="9 15" id="KW-0862">Zinc</keyword>
<dbReference type="EC" id="3.5.4.26" evidence="15"/>
<dbReference type="InterPro" id="IPR016193">
    <property type="entry name" value="Cytidine_deaminase-like"/>
</dbReference>
<comment type="similarity">
    <text evidence="4 15">In the N-terminal section; belongs to the cytidine and deoxycytidylate deaminase family.</text>
</comment>
<keyword evidence="10 15" id="KW-0521">NADP</keyword>
<dbReference type="EMBL" id="RLIH01000011">
    <property type="protein sequence ID" value="RVU54347.1"/>
    <property type="molecule type" value="Genomic_DNA"/>
</dbReference>
<dbReference type="AlphaFoldDB" id="A0A437S5V2"/>
<keyword evidence="6 15" id="KW-0686">Riboflavin biosynthesis</keyword>
<dbReference type="EC" id="1.1.1.193" evidence="15"/>
<evidence type="ECO:0000256" key="16">
    <source>
        <dbReference type="PIRSR" id="PIRSR006769-1"/>
    </source>
</evidence>
<feature type="binding site" evidence="18">
    <location>
        <position position="76"/>
    </location>
    <ligand>
        <name>Zn(2+)</name>
        <dbReference type="ChEBI" id="CHEBI:29105"/>
        <note>catalytic</note>
    </ligand>
</feature>
<gene>
    <name evidence="20" type="primary">ribD</name>
    <name evidence="20" type="ORF">EF514_07830</name>
</gene>
<dbReference type="Pfam" id="PF00383">
    <property type="entry name" value="dCMP_cyt_deam_1"/>
    <property type="match status" value="1"/>
</dbReference>
<dbReference type="PROSITE" id="PS51747">
    <property type="entry name" value="CYT_DCMP_DEAMINASES_2"/>
    <property type="match status" value="1"/>
</dbReference>
<dbReference type="RefSeq" id="WP_127724879.1">
    <property type="nucleotide sequence ID" value="NZ_RLIH01000011.1"/>
</dbReference>
<evidence type="ECO:0000256" key="2">
    <source>
        <dbReference type="ARBA" id="ARBA00004882"/>
    </source>
</evidence>
<comment type="catalytic activity">
    <reaction evidence="13 15">
        <text>5-amino-6-(5-phospho-D-ribitylamino)uracil + NADP(+) = 5-amino-6-(5-phospho-D-ribosylamino)uracil + NADPH + H(+)</text>
        <dbReference type="Rhea" id="RHEA:17845"/>
        <dbReference type="ChEBI" id="CHEBI:15378"/>
        <dbReference type="ChEBI" id="CHEBI:57783"/>
        <dbReference type="ChEBI" id="CHEBI:58349"/>
        <dbReference type="ChEBI" id="CHEBI:58421"/>
        <dbReference type="ChEBI" id="CHEBI:58453"/>
        <dbReference type="EC" id="1.1.1.193"/>
    </reaction>
</comment>
<evidence type="ECO:0000256" key="8">
    <source>
        <dbReference type="ARBA" id="ARBA00022801"/>
    </source>
</evidence>
<feature type="binding site" evidence="17">
    <location>
        <position position="205"/>
    </location>
    <ligand>
        <name>substrate</name>
    </ligand>
</feature>
<evidence type="ECO:0000256" key="5">
    <source>
        <dbReference type="ARBA" id="ARBA00007417"/>
    </source>
</evidence>
<comment type="similarity">
    <text evidence="5 15">In the C-terminal section; belongs to the HTP reductase family.</text>
</comment>
<feature type="binding site" evidence="17">
    <location>
        <position position="171"/>
    </location>
    <ligand>
        <name>NADP(+)</name>
        <dbReference type="ChEBI" id="CHEBI:58349"/>
    </ligand>
</feature>
<name>A0A437S5V2_9FIRM</name>
<evidence type="ECO:0000256" key="14">
    <source>
        <dbReference type="ARBA" id="ARBA00049886"/>
    </source>
</evidence>
<reference evidence="20 21" key="1">
    <citation type="submission" date="2018-11" db="EMBL/GenBank/DDBJ databases">
        <title>Genome sequencing and assembly of Anaerosphaera sp. nov., GS7-6-2.</title>
        <authorList>
            <person name="Rettenmaier R."/>
            <person name="Liebl W."/>
            <person name="Zverlov V."/>
        </authorList>
    </citation>
    <scope>NUCLEOTIDE SEQUENCE [LARGE SCALE GENOMIC DNA]</scope>
    <source>
        <strain evidence="20 21">GS7-6-2</strain>
    </source>
</reference>